<evidence type="ECO:0000313" key="2">
    <source>
        <dbReference type="Proteomes" id="UP001597483"/>
    </source>
</evidence>
<organism evidence="1 2">
    <name type="scientific">Amycolatopsis silviterrae</name>
    <dbReference type="NCBI Taxonomy" id="1656914"/>
    <lineage>
        <taxon>Bacteria</taxon>
        <taxon>Bacillati</taxon>
        <taxon>Actinomycetota</taxon>
        <taxon>Actinomycetes</taxon>
        <taxon>Pseudonocardiales</taxon>
        <taxon>Pseudonocardiaceae</taxon>
        <taxon>Amycolatopsis</taxon>
    </lineage>
</organism>
<accession>A0ABW5H6I3</accession>
<dbReference type="CDD" id="cd08861">
    <property type="entry name" value="OtcD1_ARO-CYC_like"/>
    <property type="match status" value="2"/>
</dbReference>
<proteinExistence type="predicted"/>
<dbReference type="RefSeq" id="WP_378304795.1">
    <property type="nucleotide sequence ID" value="NZ_JBHUKS010000011.1"/>
</dbReference>
<sequence>MRHHTEHHIDVRAPAEVVYRIIADAASWPQHFAPTIHVEQSQVDAKTEQLVIWATANGTVKNWTSRRELDPGAGRVRFRQTVSAPPVASMSGEWTVREHGDGARLTLEHDFSAIDDEAESAEWIRQATDRNSTAELGNIKALAESWDRLGELLFEFDDSVLVRAPLADVYDFFYRAAEWPSRLPHVSRLELREPVEHVQEMSMDTSAKDGSTHTTESIRLCRTGKDIVYKQTQPPSLMTAHLGRWSFTPESDGVRVTSWHRVTINEENIHPVLGPDATVATAREFVRNAAGGNSRDTLGLAKAFAESSAETAHA</sequence>
<protein>
    <submittedName>
        <fullName evidence="1">Aromatase/cyclase</fullName>
    </submittedName>
</protein>
<gene>
    <name evidence="1" type="ORF">ACFSVL_15870</name>
</gene>
<name>A0ABW5H6I3_9PSEU</name>
<reference evidence="2" key="1">
    <citation type="journal article" date="2019" name="Int. J. Syst. Evol. Microbiol.">
        <title>The Global Catalogue of Microorganisms (GCM) 10K type strain sequencing project: providing services to taxonomists for standard genome sequencing and annotation.</title>
        <authorList>
            <consortium name="The Broad Institute Genomics Platform"/>
            <consortium name="The Broad Institute Genome Sequencing Center for Infectious Disease"/>
            <person name="Wu L."/>
            <person name="Ma J."/>
        </authorList>
    </citation>
    <scope>NUCLEOTIDE SEQUENCE [LARGE SCALE GENOMIC DNA]</scope>
    <source>
        <strain evidence="2">CGMCC 4.7641</strain>
    </source>
</reference>
<dbReference type="InterPro" id="IPR023393">
    <property type="entry name" value="START-like_dom_sf"/>
</dbReference>
<dbReference type="InterPro" id="IPR019587">
    <property type="entry name" value="Polyketide_cyclase/dehydratase"/>
</dbReference>
<dbReference type="EMBL" id="JBHUKS010000011">
    <property type="protein sequence ID" value="MFD2468867.1"/>
    <property type="molecule type" value="Genomic_DNA"/>
</dbReference>
<evidence type="ECO:0000313" key="1">
    <source>
        <dbReference type="EMBL" id="MFD2468867.1"/>
    </source>
</evidence>
<dbReference type="SUPFAM" id="SSF55961">
    <property type="entry name" value="Bet v1-like"/>
    <property type="match status" value="2"/>
</dbReference>
<dbReference type="Pfam" id="PF10604">
    <property type="entry name" value="Polyketide_cyc2"/>
    <property type="match status" value="2"/>
</dbReference>
<dbReference type="Gene3D" id="3.30.530.20">
    <property type="match status" value="2"/>
</dbReference>
<keyword evidence="2" id="KW-1185">Reference proteome</keyword>
<dbReference type="Proteomes" id="UP001597483">
    <property type="component" value="Unassembled WGS sequence"/>
</dbReference>
<comment type="caution">
    <text evidence="1">The sequence shown here is derived from an EMBL/GenBank/DDBJ whole genome shotgun (WGS) entry which is preliminary data.</text>
</comment>